<dbReference type="AlphaFoldDB" id="V9KT17"/>
<evidence type="ECO:0000256" key="1">
    <source>
        <dbReference type="SAM" id="MobiDB-lite"/>
    </source>
</evidence>
<sequence length="480" mass="54814">MWLLAWWLAMGWGCPCPARGQQPLVPAPLMASWGSREREEGRRRLAEVREFARKPGFGRCWAQAVVRLGIGCQQLNEEQQSRIALSFTHCHLQRSGKTFPECLDTDTVRDCTRDMDALAFGVYTEFFTHTHSICHYLQSQAWQQQTQHTIHRLTVHADGVAEQLERASAASGAMLETQNQTLAAQREILETGSALKDTLQQSTQGVRRVFEEIQDTSQKQQRLFSEIFNRVAFLHQFVVTESVALHTFLYNLLATAITFLLTSTPRSSGARLMLLLLIGLNVYLEHIASSTEMHPSESSLDYTERVSQRVWLVRRLTVMCGILVWSYYVLTYRDIVRQNMEILQRLRETQRDLHTMLCHAEKILAGPMHTHVPSPWYTQTGETHADSDSAIVVSRLDITASPSKANRPQEENEEFATSTPRHRTPRPRARSPSRSPSRSRTTRGRTRRSEVSVYNILVSEENNSKYNLRQRNPGKSPAVI</sequence>
<keyword evidence="2" id="KW-0732">Signal</keyword>
<evidence type="ECO:0008006" key="4">
    <source>
        <dbReference type="Google" id="ProtNLM"/>
    </source>
</evidence>
<dbReference type="PANTHER" id="PTHR33538">
    <property type="entry name" value="PROTEIN GAMETE EXPRESSED 1"/>
    <property type="match status" value="1"/>
</dbReference>
<feature type="compositionally biased region" description="Basic residues" evidence="1">
    <location>
        <begin position="420"/>
        <end position="431"/>
    </location>
</feature>
<proteinExistence type="evidence at transcript level"/>
<organism evidence="3">
    <name type="scientific">Callorhinchus milii</name>
    <name type="common">Ghost shark</name>
    <dbReference type="NCBI Taxonomy" id="7868"/>
    <lineage>
        <taxon>Eukaryota</taxon>
        <taxon>Metazoa</taxon>
        <taxon>Chordata</taxon>
        <taxon>Craniata</taxon>
        <taxon>Vertebrata</taxon>
        <taxon>Chondrichthyes</taxon>
        <taxon>Holocephali</taxon>
        <taxon>Chimaeriformes</taxon>
        <taxon>Callorhinchidae</taxon>
        <taxon>Callorhinchus</taxon>
    </lineage>
</organism>
<protein>
    <recommendedName>
        <fullName evidence="4">Protein brambleberry-like protein</fullName>
    </recommendedName>
</protein>
<reference evidence="3" key="1">
    <citation type="journal article" date="2014" name="Nature">
        <title>Elephant shark genome provides unique insights into gnathostome evolution.</title>
        <authorList>
            <consortium name="International Elephant Shark Genome Sequencing Consortium"/>
            <person name="Venkatesh B."/>
            <person name="Lee A.P."/>
            <person name="Ravi V."/>
            <person name="Maurya A.K."/>
            <person name="Lian M.M."/>
            <person name="Swann J.B."/>
            <person name="Ohta Y."/>
            <person name="Flajnik M.F."/>
            <person name="Sutoh Y."/>
            <person name="Kasahara M."/>
            <person name="Hoon S."/>
            <person name="Gangu V."/>
            <person name="Roy S.W."/>
            <person name="Irimia M."/>
            <person name="Korzh V."/>
            <person name="Kondrychyn I."/>
            <person name="Lim Z.W."/>
            <person name="Tay B.H."/>
            <person name="Tohari S."/>
            <person name="Kong K.W."/>
            <person name="Ho S."/>
            <person name="Lorente-Galdos B."/>
            <person name="Quilez J."/>
            <person name="Marques-Bonet T."/>
            <person name="Raney B.J."/>
            <person name="Ingham P.W."/>
            <person name="Tay A."/>
            <person name="Hillier L.W."/>
            <person name="Minx P."/>
            <person name="Boehm T."/>
            <person name="Wilson R.K."/>
            <person name="Brenner S."/>
            <person name="Warren W.C."/>
        </authorList>
    </citation>
    <scope>NUCLEOTIDE SEQUENCE</scope>
    <source>
        <tissue evidence="3">Ovary</tissue>
    </source>
</reference>
<feature type="signal peptide" evidence="2">
    <location>
        <begin position="1"/>
        <end position="20"/>
    </location>
</feature>
<name>V9KT17_CALMI</name>
<feature type="chain" id="PRO_5004778028" description="Protein brambleberry-like protein" evidence="2">
    <location>
        <begin position="21"/>
        <end position="480"/>
    </location>
</feature>
<evidence type="ECO:0000256" key="2">
    <source>
        <dbReference type="SAM" id="SignalP"/>
    </source>
</evidence>
<evidence type="ECO:0000313" key="3">
    <source>
        <dbReference type="EMBL" id="AFP02022.1"/>
    </source>
</evidence>
<feature type="region of interest" description="Disordered" evidence="1">
    <location>
        <begin position="400"/>
        <end position="453"/>
    </location>
</feature>
<dbReference type="EMBL" id="JW869504">
    <property type="protein sequence ID" value="AFP02022.1"/>
    <property type="molecule type" value="mRNA"/>
</dbReference>
<dbReference type="InterPro" id="IPR040346">
    <property type="entry name" value="GEX1/Brambleberry"/>
</dbReference>
<accession>V9KT17</accession>
<dbReference type="PANTHER" id="PTHR33538:SF2">
    <property type="entry name" value="PROTEIN GAMETE EXPRESSED 1"/>
    <property type="match status" value="1"/>
</dbReference>